<sequence length="87" mass="9939">MEVEREEGTVEQEGECGWMSEMGIEEDGDARWGKWRMLVEQDGGKVVEQSWGKWGMVVEQSWGKVVMWEGGGKVENGEAEMRRRTDG</sequence>
<evidence type="ECO:0000313" key="2">
    <source>
        <dbReference type="EMBL" id="KAK4295046.1"/>
    </source>
</evidence>
<name>A0AAE1NT69_9EUCA</name>
<evidence type="ECO:0000313" key="3">
    <source>
        <dbReference type="Proteomes" id="UP001292094"/>
    </source>
</evidence>
<feature type="compositionally biased region" description="Acidic residues" evidence="1">
    <location>
        <begin position="1"/>
        <end position="14"/>
    </location>
</feature>
<gene>
    <name evidence="2" type="ORF">Pmani_032380</name>
</gene>
<dbReference type="Proteomes" id="UP001292094">
    <property type="component" value="Unassembled WGS sequence"/>
</dbReference>
<proteinExistence type="predicted"/>
<organism evidence="2 3">
    <name type="scientific">Petrolisthes manimaculis</name>
    <dbReference type="NCBI Taxonomy" id="1843537"/>
    <lineage>
        <taxon>Eukaryota</taxon>
        <taxon>Metazoa</taxon>
        <taxon>Ecdysozoa</taxon>
        <taxon>Arthropoda</taxon>
        <taxon>Crustacea</taxon>
        <taxon>Multicrustacea</taxon>
        <taxon>Malacostraca</taxon>
        <taxon>Eumalacostraca</taxon>
        <taxon>Eucarida</taxon>
        <taxon>Decapoda</taxon>
        <taxon>Pleocyemata</taxon>
        <taxon>Anomura</taxon>
        <taxon>Galatheoidea</taxon>
        <taxon>Porcellanidae</taxon>
        <taxon>Petrolisthes</taxon>
    </lineage>
</organism>
<comment type="caution">
    <text evidence="2">The sequence shown here is derived from an EMBL/GenBank/DDBJ whole genome shotgun (WGS) entry which is preliminary data.</text>
</comment>
<evidence type="ECO:0000256" key="1">
    <source>
        <dbReference type="SAM" id="MobiDB-lite"/>
    </source>
</evidence>
<feature type="region of interest" description="Disordered" evidence="1">
    <location>
        <begin position="1"/>
        <end position="22"/>
    </location>
</feature>
<keyword evidence="3" id="KW-1185">Reference proteome</keyword>
<reference evidence="2" key="1">
    <citation type="submission" date="2023-11" db="EMBL/GenBank/DDBJ databases">
        <title>Genome assemblies of two species of porcelain crab, Petrolisthes cinctipes and Petrolisthes manimaculis (Anomura: Porcellanidae).</title>
        <authorList>
            <person name="Angst P."/>
        </authorList>
    </citation>
    <scope>NUCLEOTIDE SEQUENCE</scope>
    <source>
        <strain evidence="2">PB745_02</strain>
        <tissue evidence="2">Gill</tissue>
    </source>
</reference>
<dbReference type="EMBL" id="JAWZYT010004161">
    <property type="protein sequence ID" value="KAK4295046.1"/>
    <property type="molecule type" value="Genomic_DNA"/>
</dbReference>
<protein>
    <submittedName>
        <fullName evidence="2">Uncharacterized protein</fullName>
    </submittedName>
</protein>
<dbReference type="AlphaFoldDB" id="A0AAE1NT69"/>
<accession>A0AAE1NT69</accession>